<name>A0A8X6R355_NEPPI</name>
<sequence length="97" mass="11310">MDIELTGSLSLKSFFSRMLENVDNSSYRRLGGKVSSSMEKEIHSKGCSRFLTEFRIYWIPFRSFEEYLPQVVSLQPIFVEIEDVGQKCLKKLYTSRA</sequence>
<gene>
    <name evidence="1" type="ORF">NPIL_93461</name>
</gene>
<dbReference type="AlphaFoldDB" id="A0A8X6R355"/>
<dbReference type="EMBL" id="BMAW01036811">
    <property type="protein sequence ID" value="GFU45917.1"/>
    <property type="molecule type" value="Genomic_DNA"/>
</dbReference>
<organism evidence="1 2">
    <name type="scientific">Nephila pilipes</name>
    <name type="common">Giant wood spider</name>
    <name type="synonym">Nephila maculata</name>
    <dbReference type="NCBI Taxonomy" id="299642"/>
    <lineage>
        <taxon>Eukaryota</taxon>
        <taxon>Metazoa</taxon>
        <taxon>Ecdysozoa</taxon>
        <taxon>Arthropoda</taxon>
        <taxon>Chelicerata</taxon>
        <taxon>Arachnida</taxon>
        <taxon>Araneae</taxon>
        <taxon>Araneomorphae</taxon>
        <taxon>Entelegynae</taxon>
        <taxon>Araneoidea</taxon>
        <taxon>Nephilidae</taxon>
        <taxon>Nephila</taxon>
    </lineage>
</organism>
<proteinExistence type="predicted"/>
<evidence type="ECO:0000313" key="2">
    <source>
        <dbReference type="Proteomes" id="UP000887013"/>
    </source>
</evidence>
<comment type="caution">
    <text evidence="1">The sequence shown here is derived from an EMBL/GenBank/DDBJ whole genome shotgun (WGS) entry which is preliminary data.</text>
</comment>
<keyword evidence="2" id="KW-1185">Reference proteome</keyword>
<evidence type="ECO:0000313" key="1">
    <source>
        <dbReference type="EMBL" id="GFU45917.1"/>
    </source>
</evidence>
<protein>
    <submittedName>
        <fullName evidence="1">Uncharacterized protein</fullName>
    </submittedName>
</protein>
<dbReference type="Proteomes" id="UP000887013">
    <property type="component" value="Unassembled WGS sequence"/>
</dbReference>
<accession>A0A8X6R355</accession>
<reference evidence="1" key="1">
    <citation type="submission" date="2020-08" db="EMBL/GenBank/DDBJ databases">
        <title>Multicomponent nature underlies the extraordinary mechanical properties of spider dragline silk.</title>
        <authorList>
            <person name="Kono N."/>
            <person name="Nakamura H."/>
            <person name="Mori M."/>
            <person name="Yoshida Y."/>
            <person name="Ohtoshi R."/>
            <person name="Malay A.D."/>
            <person name="Moran D.A.P."/>
            <person name="Tomita M."/>
            <person name="Numata K."/>
            <person name="Arakawa K."/>
        </authorList>
    </citation>
    <scope>NUCLEOTIDE SEQUENCE</scope>
</reference>